<accession>A0A9D5DE13</accession>
<dbReference type="AlphaFoldDB" id="A0A9D5DE13"/>
<dbReference type="Proteomes" id="UP001067231">
    <property type="component" value="Unassembled WGS sequence"/>
</dbReference>
<feature type="transmembrane region" description="Helical" evidence="1">
    <location>
        <begin position="120"/>
        <end position="139"/>
    </location>
</feature>
<organism evidence="2">
    <name type="scientific">Cryptosporidium canis</name>
    <dbReference type="NCBI Taxonomy" id="195482"/>
    <lineage>
        <taxon>Eukaryota</taxon>
        <taxon>Sar</taxon>
        <taxon>Alveolata</taxon>
        <taxon>Apicomplexa</taxon>
        <taxon>Conoidasida</taxon>
        <taxon>Coccidia</taxon>
        <taxon>Eucoccidiorida</taxon>
        <taxon>Eimeriorina</taxon>
        <taxon>Cryptosporidiidae</taxon>
        <taxon>Cryptosporidium</taxon>
    </lineage>
</organism>
<comment type="caution">
    <text evidence="2">The sequence shown here is derived from an EMBL/GenBank/DDBJ whole genome shotgun (WGS) entry which is preliminary data.</text>
</comment>
<keyword evidence="1" id="KW-0472">Membrane</keyword>
<protein>
    <submittedName>
        <fullName evidence="2">Uncharacterized protein</fullName>
    </submittedName>
</protein>
<proteinExistence type="predicted"/>
<keyword evidence="1" id="KW-0812">Transmembrane</keyword>
<keyword evidence="1" id="KW-1133">Transmembrane helix</keyword>
<feature type="transmembrane region" description="Helical" evidence="1">
    <location>
        <begin position="6"/>
        <end position="24"/>
    </location>
</feature>
<sequence>MFEVVVLVAIITIVFTGLLIAGYIQYYENAPIEDIRRLLKESYVILALLELAFGLLGLFSFKVQAIIQFLDWWLFYQASRKYPYIFSMDSFFPIKVVLVTLFKAVISIKTSFLIPYRSLVFPYIMTTVCLLPLLFAFSYPYEDSVSLISIEKKTNFNSSEIKTKHNKETRACSLG</sequence>
<evidence type="ECO:0000313" key="2">
    <source>
        <dbReference type="EMBL" id="KAJ1604979.1"/>
    </source>
</evidence>
<dbReference type="EMBL" id="JAPCXC010000112">
    <property type="protein sequence ID" value="KAJ1604979.1"/>
    <property type="molecule type" value="Genomic_DNA"/>
</dbReference>
<feature type="transmembrane region" description="Helical" evidence="1">
    <location>
        <begin position="90"/>
        <end position="108"/>
    </location>
</feature>
<feature type="transmembrane region" description="Helical" evidence="1">
    <location>
        <begin position="45"/>
        <end position="70"/>
    </location>
</feature>
<gene>
    <name evidence="2" type="ORF">OJ253_3383</name>
</gene>
<evidence type="ECO:0000256" key="1">
    <source>
        <dbReference type="SAM" id="Phobius"/>
    </source>
</evidence>
<reference evidence="2" key="1">
    <citation type="submission" date="2022-10" db="EMBL/GenBank/DDBJ databases">
        <title>Adaptive evolution leads to modifications in subtelomeric GC content in a zoonotic Cryptosporidium species.</title>
        <authorList>
            <person name="Li J."/>
            <person name="Feng Y."/>
            <person name="Xiao L."/>
        </authorList>
    </citation>
    <scope>NUCLEOTIDE SEQUENCE</scope>
    <source>
        <strain evidence="2">33844</strain>
    </source>
</reference>
<name>A0A9D5DE13_9CRYT</name>
<dbReference type="OrthoDB" id="341670at2759"/>